<feature type="compositionally biased region" description="Basic and acidic residues" evidence="1">
    <location>
        <begin position="290"/>
        <end position="304"/>
    </location>
</feature>
<organism evidence="2 3">
    <name type="scientific">Mugilogobius chulae</name>
    <name type="common">yellowstripe goby</name>
    <dbReference type="NCBI Taxonomy" id="88201"/>
    <lineage>
        <taxon>Eukaryota</taxon>
        <taxon>Metazoa</taxon>
        <taxon>Chordata</taxon>
        <taxon>Craniata</taxon>
        <taxon>Vertebrata</taxon>
        <taxon>Euteleostomi</taxon>
        <taxon>Actinopterygii</taxon>
        <taxon>Neopterygii</taxon>
        <taxon>Teleostei</taxon>
        <taxon>Neoteleostei</taxon>
        <taxon>Acanthomorphata</taxon>
        <taxon>Gobiaria</taxon>
        <taxon>Gobiiformes</taxon>
        <taxon>Gobioidei</taxon>
        <taxon>Gobiidae</taxon>
        <taxon>Gobionellinae</taxon>
        <taxon>Mugilogobius</taxon>
    </lineage>
</organism>
<gene>
    <name evidence="2" type="ORF">WMY93_034001</name>
</gene>
<feature type="compositionally biased region" description="Acidic residues" evidence="1">
    <location>
        <begin position="321"/>
        <end position="343"/>
    </location>
</feature>
<dbReference type="AlphaFoldDB" id="A0AAW0MIH6"/>
<proteinExistence type="predicted"/>
<feature type="region of interest" description="Disordered" evidence="1">
    <location>
        <begin position="316"/>
        <end position="368"/>
    </location>
</feature>
<evidence type="ECO:0000256" key="1">
    <source>
        <dbReference type="SAM" id="MobiDB-lite"/>
    </source>
</evidence>
<feature type="compositionally biased region" description="Basic and acidic residues" evidence="1">
    <location>
        <begin position="270"/>
        <end position="282"/>
    </location>
</feature>
<evidence type="ECO:0000313" key="2">
    <source>
        <dbReference type="EMBL" id="KAK7879220.1"/>
    </source>
</evidence>
<dbReference type="Proteomes" id="UP001460270">
    <property type="component" value="Unassembled WGS sequence"/>
</dbReference>
<reference evidence="3" key="1">
    <citation type="submission" date="2024-04" db="EMBL/GenBank/DDBJ databases">
        <title>Salinicola lusitanus LLJ914,a marine bacterium isolated from the Okinawa Trough.</title>
        <authorList>
            <person name="Li J."/>
        </authorList>
    </citation>
    <scope>NUCLEOTIDE SEQUENCE [LARGE SCALE GENOMIC DNA]</scope>
</reference>
<feature type="compositionally biased region" description="Basic residues" evidence="1">
    <location>
        <begin position="43"/>
        <end position="53"/>
    </location>
</feature>
<keyword evidence="3" id="KW-1185">Reference proteome</keyword>
<feature type="compositionally biased region" description="Polar residues" evidence="1">
    <location>
        <begin position="253"/>
        <end position="269"/>
    </location>
</feature>
<feature type="region of interest" description="Disordered" evidence="1">
    <location>
        <begin position="238"/>
        <end position="304"/>
    </location>
</feature>
<protein>
    <submittedName>
        <fullName evidence="2">Uncharacterized protein</fullName>
    </submittedName>
</protein>
<feature type="compositionally biased region" description="Basic and acidic residues" evidence="1">
    <location>
        <begin position="173"/>
        <end position="182"/>
    </location>
</feature>
<feature type="compositionally biased region" description="Polar residues" evidence="1">
    <location>
        <begin position="148"/>
        <end position="172"/>
    </location>
</feature>
<sequence length="368" mass="41264">MGPPRSKKRRPSFRKLLKTSGVKLENKQKNRNFKKQNTEKKQRKEQKRLRKALKSATNSTPKELHVYANAQVRAPPTARQRNCTKRPGKSASNSTPKELHVYAKRPGKSATNSTPKELHVFAKRPGKSASNSTPKELHVYAKRPGKSAPNSTPKELHQTPSPSVQCQAAANKTDTDSREPDAVRMSVCSESVVTAGGAVSVADEEEQEQFLEELPSDMLEEEDLLQMKVLAQRASFITRDLSSSRPTNDHHSTPSTTDTALSDLRSGSQHQKEKVGTSEKSGKNSSKNVQTEEKEVIHLLPIKDKRGVIQQSVERVIKREEEEEPEEEEEEPQQEQEVADQSEADLSPEHRELRLTQKKQQIAALPRP</sequence>
<name>A0AAW0MIH6_9GOBI</name>
<evidence type="ECO:0000313" key="3">
    <source>
        <dbReference type="Proteomes" id="UP001460270"/>
    </source>
</evidence>
<accession>A0AAW0MIH6</accession>
<comment type="caution">
    <text evidence="2">The sequence shown here is derived from an EMBL/GenBank/DDBJ whole genome shotgun (WGS) entry which is preliminary data.</text>
</comment>
<feature type="region of interest" description="Disordered" evidence="1">
    <location>
        <begin position="1"/>
        <end position="184"/>
    </location>
</feature>
<dbReference type="EMBL" id="JBBPFD010000315">
    <property type="protein sequence ID" value="KAK7879220.1"/>
    <property type="molecule type" value="Genomic_DNA"/>
</dbReference>
<feature type="compositionally biased region" description="Basic residues" evidence="1">
    <location>
        <begin position="1"/>
        <end position="17"/>
    </location>
</feature>